<feature type="compositionally biased region" description="Polar residues" evidence="14">
    <location>
        <begin position="143"/>
        <end position="169"/>
    </location>
</feature>
<dbReference type="PROSITE" id="PS51034">
    <property type="entry name" value="ZP_2"/>
    <property type="match status" value="1"/>
</dbReference>
<evidence type="ECO:0000256" key="12">
    <source>
        <dbReference type="ARBA" id="ARBA00024183"/>
    </source>
</evidence>
<evidence type="ECO:0000256" key="5">
    <source>
        <dbReference type="ARBA" id="ARBA00022685"/>
    </source>
</evidence>
<feature type="compositionally biased region" description="Basic and acidic residues" evidence="14">
    <location>
        <begin position="750"/>
        <end position="765"/>
    </location>
</feature>
<feature type="compositionally biased region" description="Pro residues" evidence="14">
    <location>
        <begin position="697"/>
        <end position="712"/>
    </location>
</feature>
<proteinExistence type="predicted"/>
<feature type="disulfide bond" evidence="13">
    <location>
        <begin position="1075"/>
        <end position="1090"/>
    </location>
</feature>
<keyword evidence="3" id="KW-0964">Secreted</keyword>
<evidence type="ECO:0000256" key="9">
    <source>
        <dbReference type="ARBA" id="ARBA00023157"/>
    </source>
</evidence>
<dbReference type="EMBL" id="JAINUF010000004">
    <property type="protein sequence ID" value="KAJ8363301.1"/>
    <property type="molecule type" value="Genomic_DNA"/>
</dbReference>
<feature type="disulfide bond" evidence="13">
    <location>
        <begin position="1065"/>
        <end position="1091"/>
    </location>
</feature>
<dbReference type="OrthoDB" id="9907024at2759"/>
<keyword evidence="2" id="KW-1003">Cell membrane</keyword>
<dbReference type="PROSITE" id="PS51448">
    <property type="entry name" value="P_TREFOIL_2"/>
    <property type="match status" value="1"/>
</dbReference>
<dbReference type="GO" id="GO:0005886">
    <property type="term" value="C:plasma membrane"/>
    <property type="evidence" value="ECO:0007669"/>
    <property type="project" value="UniProtKB-SubCell"/>
</dbReference>
<evidence type="ECO:0000256" key="2">
    <source>
        <dbReference type="ARBA" id="ARBA00022475"/>
    </source>
</evidence>
<feature type="compositionally biased region" description="Low complexity" evidence="14">
    <location>
        <begin position="557"/>
        <end position="571"/>
    </location>
</feature>
<dbReference type="InterPro" id="IPR001507">
    <property type="entry name" value="ZP_dom"/>
</dbReference>
<keyword evidence="6" id="KW-0812">Transmembrane</keyword>
<keyword evidence="9 13" id="KW-1015">Disulfide bond</keyword>
<evidence type="ECO:0000256" key="15">
    <source>
        <dbReference type="SAM" id="SignalP"/>
    </source>
</evidence>
<comment type="caution">
    <text evidence="18">The sequence shown here is derived from an EMBL/GenBank/DDBJ whole genome shotgun (WGS) entry which is preliminary data.</text>
</comment>
<feature type="compositionally biased region" description="Pro residues" evidence="14">
    <location>
        <begin position="654"/>
        <end position="689"/>
    </location>
</feature>
<evidence type="ECO:0000256" key="13">
    <source>
        <dbReference type="PROSITE-ProRule" id="PRU00779"/>
    </source>
</evidence>
<feature type="domain" description="ZP" evidence="16">
    <location>
        <begin position="1105"/>
        <end position="1370"/>
    </location>
</feature>
<dbReference type="InterPro" id="IPR051148">
    <property type="entry name" value="Zona_Pellucida_Domain_gp"/>
</dbReference>
<evidence type="ECO:0000256" key="6">
    <source>
        <dbReference type="ARBA" id="ARBA00022692"/>
    </source>
</evidence>
<evidence type="ECO:0000256" key="3">
    <source>
        <dbReference type="ARBA" id="ARBA00022525"/>
    </source>
</evidence>
<feature type="signal peptide" evidence="15">
    <location>
        <begin position="1"/>
        <end position="28"/>
    </location>
</feature>
<name>A0A9Q1FP41_SYNKA</name>
<evidence type="ECO:0000313" key="19">
    <source>
        <dbReference type="Proteomes" id="UP001152622"/>
    </source>
</evidence>
<dbReference type="GO" id="GO:0032190">
    <property type="term" value="F:acrosin binding"/>
    <property type="evidence" value="ECO:0007669"/>
    <property type="project" value="TreeGrafter"/>
</dbReference>
<feature type="region of interest" description="Disordered" evidence="14">
    <location>
        <begin position="103"/>
        <end position="169"/>
    </location>
</feature>
<dbReference type="Pfam" id="PF00088">
    <property type="entry name" value="Trefoil"/>
    <property type="match status" value="1"/>
</dbReference>
<keyword evidence="7" id="KW-1133">Transmembrane helix</keyword>
<dbReference type="InterPro" id="IPR055356">
    <property type="entry name" value="ZP-N"/>
</dbReference>
<dbReference type="CDD" id="cd00111">
    <property type="entry name" value="Trefoil"/>
    <property type="match status" value="1"/>
</dbReference>
<dbReference type="Pfam" id="PF23344">
    <property type="entry name" value="ZP-N"/>
    <property type="match status" value="1"/>
</dbReference>
<feature type="region of interest" description="Disordered" evidence="14">
    <location>
        <begin position="555"/>
        <end position="833"/>
    </location>
</feature>
<evidence type="ECO:0008006" key="20">
    <source>
        <dbReference type="Google" id="ProtNLM"/>
    </source>
</evidence>
<organism evidence="18 19">
    <name type="scientific">Synaphobranchus kaupii</name>
    <name type="common">Kaup's arrowtooth eel</name>
    <dbReference type="NCBI Taxonomy" id="118154"/>
    <lineage>
        <taxon>Eukaryota</taxon>
        <taxon>Metazoa</taxon>
        <taxon>Chordata</taxon>
        <taxon>Craniata</taxon>
        <taxon>Vertebrata</taxon>
        <taxon>Euteleostomi</taxon>
        <taxon>Actinopterygii</taxon>
        <taxon>Neopterygii</taxon>
        <taxon>Teleostei</taxon>
        <taxon>Anguilliformes</taxon>
        <taxon>Synaphobranchidae</taxon>
        <taxon>Synaphobranchus</taxon>
    </lineage>
</organism>
<dbReference type="Gene3D" id="2.60.40.3210">
    <property type="entry name" value="Zona pellucida, ZP-N domain"/>
    <property type="match status" value="1"/>
</dbReference>
<comment type="caution">
    <text evidence="13">Lacks conserved residue(s) required for the propagation of feature annotation.</text>
</comment>
<dbReference type="Gene3D" id="4.10.110.10">
    <property type="entry name" value="Spasmolytic Protein, domain 1"/>
    <property type="match status" value="1"/>
</dbReference>
<dbReference type="GO" id="GO:0035805">
    <property type="term" value="C:egg coat"/>
    <property type="evidence" value="ECO:0007669"/>
    <property type="project" value="UniProtKB-SubCell"/>
</dbReference>
<dbReference type="Pfam" id="PF00100">
    <property type="entry name" value="Zona_pellucida"/>
    <property type="match status" value="1"/>
</dbReference>
<feature type="compositionally biased region" description="Basic residues" evidence="14">
    <location>
        <begin position="821"/>
        <end position="833"/>
    </location>
</feature>
<dbReference type="SMART" id="SM00018">
    <property type="entry name" value="PD"/>
    <property type="match status" value="1"/>
</dbReference>
<feature type="domain" description="P-type" evidence="17">
    <location>
        <begin position="1063"/>
        <end position="1103"/>
    </location>
</feature>
<evidence type="ECO:0000256" key="10">
    <source>
        <dbReference type="ARBA" id="ARBA00023180"/>
    </source>
</evidence>
<feature type="compositionally biased region" description="Polar residues" evidence="14">
    <location>
        <begin position="103"/>
        <end position="124"/>
    </location>
</feature>
<keyword evidence="8" id="KW-0472">Membrane</keyword>
<sequence length="1371" mass="152001">MSSECKRKIVLFLFTVTFTLGILRTCGSTRPTELTVLDGFKTYRQSGSFNNTAMEGEDSGKDVRFGRLIRGRNFQTKYRSYGAIKVDGLRGNSLAPQTSLLNITHSETEKTQNNSSRINESTEPSKFASESPGSRKYDRVSGGDSQLISDTHSLSSDGENSLNLSRNAKWNNDTGAVKSRLESLNNDSEYQSDTSEQAGFMGHLPFSADGGGLPAHILQAAESKPLVLCGHESVTLMANKSEYDYLKIDGVGDAPLYLSELPSSCGHTLEMTPRNLVLKTPYNGCFIIKKGDKYIMPLLWWESPVNISCPVTVTPTPFPPPPPPFPPIHLFHPPVICSPFGMNLNIEGGLTAAMKLKVQLRGKKVPFLSSQCGYQVIGNPGQPIIHVPYSECGMKFKDGMHALSLFSGKIEKIFNCHLPLISSPPFSHSVVPIYGYYHPPTAHPIPPFKAPIYPPVSDSFYNYDHSSYTYPQAVLSANLPGPVPTKHTHLPPGYHPYGTVNPDLHLHPSAGGASLPLFIPPFDSNLHMHQTAFPICTPLGPMPCISPFPFHQHHESLSSLPHHGPLSPLPHYAHDPPLQYPQDPLFSLQQHHDPLSPLPHHPYGPRSHPHSPPLPHHHHDPHSPPLPHHPHDPYPLPLDPHFPPLPHHPHDPHSPPLPHDPHFPPLPHHPHDPYPPLPHHPHDPYPPLPHHPHDPHFPPLPHHPHDPYPPLPHHPHDPHFPPLPHHPHDPHFPPLPHHPHDPHFPPLPHHPHDPHFLPHHPHDPHFPPLPHHPHDPHSPPLPHHPHDPLAPFTLPHQPHHHGPLSPLPHHHHDRYSPLPHQPHHHHHAFPHPHYPHVTATPSSYISFPTSTTLSSPFLNCTGQMTVALFSADPDSIQVKGPDNAWRPISSAHPDCFFRFQPMGVKGVILSSPLSPCHAHTLSPFVITLPIKFIDADLRKDRILELQCPYSSPTSTLPTAHPGQTPQLKVFCSEHSMSVELAPGPEYALRVQGPATGQGGAHGQCGYSMAKGENGRDMLIVPFSSCHVSVQGNKRNIFVKFRTLSGQEGEVPLSCLIIPSIKKEGCEISSDLRLPCGHGLVSPAECQSLGCCYSTHTHACYYPMDECTIDRNMVFTVPASLTDPPLSTSSLFTPGNDTCYPQKVTPGLALFKIPLDACGVHKYEVGHTKIYMVEILNILYAITLNYGTITRDSPVRLIVECRYSPTSHVSVSYLVKTPSLGPSIQAQGVFGVQLRIATDETYTDYYPQYHRPLSRLLGQPLYLEVRLLNPPDSDVALLVHYCLAYPRSARAAWVLNYDGCPNQLDTPGHLPTSNPPPLSQNRRFTIRTFQFLSSDMSYSDEEIYFMCSTEVCSRSEGRLCVEGCVHAPSSGM</sequence>
<keyword evidence="15" id="KW-0732">Signal</keyword>
<evidence type="ECO:0000256" key="8">
    <source>
        <dbReference type="ARBA" id="ARBA00023136"/>
    </source>
</evidence>
<evidence type="ECO:0000256" key="11">
    <source>
        <dbReference type="ARBA" id="ARBA00023279"/>
    </source>
</evidence>
<dbReference type="PANTHER" id="PTHR23343:SF117">
    <property type="entry name" value="ZONA PELLUCIDA SPERM-BINDING PROTEIN 4-LIKE ISOFORM X1"/>
    <property type="match status" value="1"/>
</dbReference>
<keyword evidence="5" id="KW-0165">Cleavage on pair of basic residues</keyword>
<accession>A0A9Q1FP41</accession>
<dbReference type="InterPro" id="IPR055355">
    <property type="entry name" value="ZP-C"/>
</dbReference>
<evidence type="ECO:0000313" key="18">
    <source>
        <dbReference type="EMBL" id="KAJ8363301.1"/>
    </source>
</evidence>
<keyword evidence="10" id="KW-0325">Glycoprotein</keyword>
<dbReference type="InterPro" id="IPR044913">
    <property type="entry name" value="P_trefoil_dom_sf"/>
</dbReference>
<evidence type="ECO:0000259" key="16">
    <source>
        <dbReference type="PROSITE" id="PS51034"/>
    </source>
</evidence>
<evidence type="ECO:0000256" key="14">
    <source>
        <dbReference type="SAM" id="MobiDB-lite"/>
    </source>
</evidence>
<reference evidence="18" key="1">
    <citation type="journal article" date="2023" name="Science">
        <title>Genome structures resolve the early diversification of teleost fishes.</title>
        <authorList>
            <person name="Parey E."/>
            <person name="Louis A."/>
            <person name="Montfort J."/>
            <person name="Bouchez O."/>
            <person name="Roques C."/>
            <person name="Iampietro C."/>
            <person name="Lluch J."/>
            <person name="Castinel A."/>
            <person name="Donnadieu C."/>
            <person name="Desvignes T."/>
            <person name="Floi Bucao C."/>
            <person name="Jouanno E."/>
            <person name="Wen M."/>
            <person name="Mejri S."/>
            <person name="Dirks R."/>
            <person name="Jansen H."/>
            <person name="Henkel C."/>
            <person name="Chen W.J."/>
            <person name="Zahm M."/>
            <person name="Cabau C."/>
            <person name="Klopp C."/>
            <person name="Thompson A.W."/>
            <person name="Robinson-Rechavi M."/>
            <person name="Braasch I."/>
            <person name="Lecointre G."/>
            <person name="Bobe J."/>
            <person name="Postlethwait J.H."/>
            <person name="Berthelot C."/>
            <person name="Roest Crollius H."/>
            <person name="Guiguen Y."/>
        </authorList>
    </citation>
    <scope>NUCLEOTIDE SEQUENCE</scope>
    <source>
        <strain evidence="18">WJC10195</strain>
    </source>
</reference>
<evidence type="ECO:0000256" key="7">
    <source>
        <dbReference type="ARBA" id="ARBA00022989"/>
    </source>
</evidence>
<dbReference type="SMART" id="SM00241">
    <property type="entry name" value="ZP"/>
    <property type="match status" value="1"/>
</dbReference>
<dbReference type="Gene3D" id="2.60.40.4100">
    <property type="entry name" value="Zona pellucida, ZP-C domain"/>
    <property type="match status" value="1"/>
</dbReference>
<dbReference type="GO" id="GO:0060468">
    <property type="term" value="P:prevention of polyspermy"/>
    <property type="evidence" value="ECO:0007669"/>
    <property type="project" value="TreeGrafter"/>
</dbReference>
<dbReference type="InterPro" id="IPR042235">
    <property type="entry name" value="ZP-C_dom"/>
</dbReference>
<feature type="compositionally biased region" description="Basic residues" evidence="14">
    <location>
        <begin position="797"/>
        <end position="813"/>
    </location>
</feature>
<dbReference type="SUPFAM" id="SSF57492">
    <property type="entry name" value="Trefoil"/>
    <property type="match status" value="1"/>
</dbReference>
<keyword evidence="11" id="KW-0278">Fertilization</keyword>
<keyword evidence="19" id="KW-1185">Reference proteome</keyword>
<feature type="chain" id="PRO_5040400098" description="ZP domain-containing protein" evidence="15">
    <location>
        <begin position="29"/>
        <end position="1371"/>
    </location>
</feature>
<dbReference type="PANTHER" id="PTHR23343">
    <property type="entry name" value="ZONA PELLUCIDA SPERM-BINDING PROTEIN"/>
    <property type="match status" value="1"/>
</dbReference>
<protein>
    <recommendedName>
        <fullName evidence="20">ZP domain-containing protein</fullName>
    </recommendedName>
</protein>
<keyword evidence="4" id="KW-0272">Extracellular matrix</keyword>
<evidence type="ECO:0000259" key="17">
    <source>
        <dbReference type="PROSITE" id="PS51448"/>
    </source>
</evidence>
<dbReference type="GO" id="GO:0007339">
    <property type="term" value="P:binding of sperm to zona pellucida"/>
    <property type="evidence" value="ECO:0007669"/>
    <property type="project" value="TreeGrafter"/>
</dbReference>
<comment type="subcellular location">
    <subcellularLocation>
        <location evidence="1">Cell membrane</location>
        <topology evidence="1">Single-pass type I membrane protein</topology>
    </subcellularLocation>
    <subcellularLocation>
        <location evidence="12">Zona pellucida</location>
    </subcellularLocation>
</comment>
<dbReference type="InterPro" id="IPR000519">
    <property type="entry name" value="P_trefoil_dom"/>
</dbReference>
<dbReference type="Proteomes" id="UP001152622">
    <property type="component" value="Chromosome 4"/>
</dbReference>
<gene>
    <name evidence="18" type="ORF">SKAU_G00121320</name>
</gene>
<evidence type="ECO:0000256" key="4">
    <source>
        <dbReference type="ARBA" id="ARBA00022530"/>
    </source>
</evidence>
<evidence type="ECO:0000256" key="1">
    <source>
        <dbReference type="ARBA" id="ARBA00004251"/>
    </source>
</evidence>
<dbReference type="GO" id="GO:0035804">
    <property type="term" value="F:structural constituent of egg coat"/>
    <property type="evidence" value="ECO:0007669"/>
    <property type="project" value="TreeGrafter"/>
</dbReference>
<feature type="compositionally biased region" description="Pro residues" evidence="14">
    <location>
        <begin position="623"/>
        <end position="646"/>
    </location>
</feature>